<protein>
    <submittedName>
        <fullName evidence="3">Hydrolase</fullName>
    </submittedName>
</protein>
<dbReference type="RefSeq" id="WP_136842400.1">
    <property type="nucleotide sequence ID" value="NZ_SUPL01000003.1"/>
</dbReference>
<keyword evidence="3" id="KW-0378">Hydrolase</keyword>
<dbReference type="Proteomes" id="UP000307657">
    <property type="component" value="Unassembled WGS sequence"/>
</dbReference>
<dbReference type="InterPro" id="IPR010502">
    <property type="entry name" value="Carb-bd_dom_fam9"/>
</dbReference>
<dbReference type="AlphaFoldDB" id="A0A4U0EWP6"/>
<evidence type="ECO:0000313" key="3">
    <source>
        <dbReference type="EMBL" id="TJY36353.1"/>
    </source>
</evidence>
<dbReference type="InterPro" id="IPR045670">
    <property type="entry name" value="DUF5916"/>
</dbReference>
<sequence>MKNTFLLLALFSFFIGYSQNKSFVVKYIDSPIILDGNLDESVWSEAESATNFWQYFPTDSLQATQQADIKMLFDDTNLYIGMKVNAPSNNFVIPSLRRDFRAGGSDNITLMFDTFNDGTNAFIFGTNPAGVQREILLSGGGNELRGFNTAWDTKWRSETVVHDNYYIVEWIIPFSAFKYREGETKWRFNSYHFDTQANERNTWMQIPQNQPIFSLAYMGDMIFEKPLGNSKTPISIIPYVNGLVGKDYENGSTTEDFKYGGDAKMTIGNSMNLDLTVNPDFSQVEVDQQVTNLTRFEVSLPERRQFFIENSDLFADFGNDRDANPFFSRRIGIAKDADDNSIENDIIAGARLSGKVSNNLRLGILNMQTAEDLANEIPATNNAVITAQHKLFSRSNISFMFINKQATKDYDFLANEDRYNRVFGIDYRLASEDNTWIGKYFFHKSFSPDTSGKDLSSGATTEYNSRNWNFRFGAVYVGDNFRSDLGFIRRTDVFKISPRVERVFWPKTGVIQKHSLSVMPFFLWRPELDFEKSDHTIVTSWNAELKNTSNIEFQMYNRFTHLYDSFDPTRTDDGTPLPGNEDYYYTSFEASYRSDQRKALSYNISPSFGQFYNGKKYSIGGMLSWRLQPYFLTSVQINYDKINLPNPYPDASIWLIGPKFDVTFNKNLFWATFIQYSSQRDNFSINTRLQWRFAPLSDLFVVYNDNYFTDNVFAPRVRSFNVKLTYWINI</sequence>
<evidence type="ECO:0000259" key="1">
    <source>
        <dbReference type="Pfam" id="PF06452"/>
    </source>
</evidence>
<dbReference type="Gene3D" id="2.60.40.1190">
    <property type="match status" value="1"/>
</dbReference>
<keyword evidence="4" id="KW-1185">Reference proteome</keyword>
<reference evidence="3 4" key="1">
    <citation type="submission" date="2019-04" db="EMBL/GenBank/DDBJ databases">
        <title>Lacinutrix sp. nov., isolated from marine water.</title>
        <authorList>
            <person name="Kim W."/>
        </authorList>
    </citation>
    <scope>NUCLEOTIDE SEQUENCE [LARGE SCALE GENOMIC DNA]</scope>
    <source>
        <strain evidence="3 4">CAU 1491</strain>
    </source>
</reference>
<gene>
    <name evidence="3" type="ORF">E5167_06715</name>
</gene>
<organism evidence="3 4">
    <name type="scientific">Pontimicrobium aquaticum</name>
    <dbReference type="NCBI Taxonomy" id="2565367"/>
    <lineage>
        <taxon>Bacteria</taxon>
        <taxon>Pseudomonadati</taxon>
        <taxon>Bacteroidota</taxon>
        <taxon>Flavobacteriia</taxon>
        <taxon>Flavobacteriales</taxon>
        <taxon>Flavobacteriaceae</taxon>
        <taxon>Pontimicrobium</taxon>
    </lineage>
</organism>
<dbReference type="CDD" id="cd09618">
    <property type="entry name" value="CBM9_like_2"/>
    <property type="match status" value="1"/>
</dbReference>
<dbReference type="GO" id="GO:0030246">
    <property type="term" value="F:carbohydrate binding"/>
    <property type="evidence" value="ECO:0007669"/>
    <property type="project" value="InterPro"/>
</dbReference>
<evidence type="ECO:0000313" key="4">
    <source>
        <dbReference type="Proteomes" id="UP000307657"/>
    </source>
</evidence>
<dbReference type="EMBL" id="SUPL01000003">
    <property type="protein sequence ID" value="TJY36353.1"/>
    <property type="molecule type" value="Genomic_DNA"/>
</dbReference>
<dbReference type="Pfam" id="PF19313">
    <property type="entry name" value="DUF5916"/>
    <property type="match status" value="1"/>
</dbReference>
<evidence type="ECO:0000259" key="2">
    <source>
        <dbReference type="Pfam" id="PF19313"/>
    </source>
</evidence>
<feature type="domain" description="DUF5916" evidence="2">
    <location>
        <begin position="234"/>
        <end position="641"/>
    </location>
</feature>
<proteinExistence type="predicted"/>
<dbReference type="SUPFAM" id="SSF49344">
    <property type="entry name" value="CBD9-like"/>
    <property type="match status" value="1"/>
</dbReference>
<dbReference type="GO" id="GO:0016052">
    <property type="term" value="P:carbohydrate catabolic process"/>
    <property type="evidence" value="ECO:0007669"/>
    <property type="project" value="InterPro"/>
</dbReference>
<name>A0A4U0EWP6_9FLAO</name>
<dbReference type="Pfam" id="PF06452">
    <property type="entry name" value="CBM9_1"/>
    <property type="match status" value="1"/>
</dbReference>
<feature type="domain" description="Carbohydrate-binding" evidence="1">
    <location>
        <begin position="34"/>
        <end position="206"/>
    </location>
</feature>
<dbReference type="GO" id="GO:0004553">
    <property type="term" value="F:hydrolase activity, hydrolyzing O-glycosyl compounds"/>
    <property type="evidence" value="ECO:0007669"/>
    <property type="project" value="InterPro"/>
</dbReference>
<accession>A0A4U0EWP6</accession>
<comment type="caution">
    <text evidence="3">The sequence shown here is derived from an EMBL/GenBank/DDBJ whole genome shotgun (WGS) entry which is preliminary data.</text>
</comment>
<dbReference type="OrthoDB" id="9786766at2"/>